<proteinExistence type="predicted"/>
<dbReference type="GeneID" id="109483319"/>
<dbReference type="Gene3D" id="1.20.1480.30">
    <property type="entry name" value="Designed four-helix bundle protein"/>
    <property type="match status" value="1"/>
</dbReference>
<dbReference type="CDD" id="cd00037">
    <property type="entry name" value="CLECT"/>
    <property type="match status" value="1"/>
</dbReference>
<keyword evidence="3" id="KW-0175">Coiled coil</keyword>
<feature type="region of interest" description="Disordered" evidence="4">
    <location>
        <begin position="1"/>
        <end position="77"/>
    </location>
</feature>
<dbReference type="PANTHER" id="PTHR22799">
    <property type="entry name" value="TETRANECTIN-RELATED"/>
    <property type="match status" value="1"/>
</dbReference>
<evidence type="ECO:0000256" key="1">
    <source>
        <dbReference type="ARBA" id="ARBA00022734"/>
    </source>
</evidence>
<dbReference type="KEGG" id="bbel:109483319"/>
<dbReference type="SMART" id="SM00034">
    <property type="entry name" value="CLECT"/>
    <property type="match status" value="1"/>
</dbReference>
<protein>
    <submittedName>
        <fullName evidence="8">CD209 antigen-like</fullName>
    </submittedName>
</protein>
<evidence type="ECO:0000259" key="6">
    <source>
        <dbReference type="PROSITE" id="PS50041"/>
    </source>
</evidence>
<dbReference type="OrthoDB" id="441660at2759"/>
<dbReference type="SUPFAM" id="SSF56436">
    <property type="entry name" value="C-type lectin-like"/>
    <property type="match status" value="1"/>
</dbReference>
<keyword evidence="5" id="KW-1133">Transmembrane helix</keyword>
<keyword evidence="2" id="KW-1015">Disulfide bond</keyword>
<dbReference type="PROSITE" id="PS00615">
    <property type="entry name" value="C_TYPE_LECTIN_1"/>
    <property type="match status" value="1"/>
</dbReference>
<dbReference type="FunFam" id="3.10.100.10:FF:000103">
    <property type="entry name" value="Uncharacterized protein"/>
    <property type="match status" value="1"/>
</dbReference>
<evidence type="ECO:0000256" key="5">
    <source>
        <dbReference type="SAM" id="Phobius"/>
    </source>
</evidence>
<sequence>MYQQAEPVRFSGPGSGQTGRPAPQPPPAHPTGPPGPVRHGKLREDDETSSHTYENAETVKRSAAYTPADRTYPGVPVGRRGLRSFIRSHRSCLATGIAVLLSLAAVGLVPLTFINKQEISQLATTVGALKHNQDNMSATVDVLKHGQGNMCTNANALKRHQDDVGQLSTAVDALQRDQDDKGQLSTTVDALKSDLDIEQRRTTALEQRLQEMKKTLLSCPGGYKTFRGTCYKVFDIRKSFDEAAATCGADGGTLAMPRDTETNEFLISLYRSVSGRLFWFGLHDRRKEGRFEWVDGSPLGEYTSWAQGEPNDGGGNEDCVLYAGHAWFGNRWNDDKCDKPTYFLCQASPVTSDSGSD</sequence>
<gene>
    <name evidence="8" type="primary">LOC109483319</name>
</gene>
<dbReference type="InterPro" id="IPR016186">
    <property type="entry name" value="C-type_lectin-like/link_sf"/>
</dbReference>
<dbReference type="InterPro" id="IPR016187">
    <property type="entry name" value="CTDL_fold"/>
</dbReference>
<feature type="transmembrane region" description="Helical" evidence="5">
    <location>
        <begin position="92"/>
        <end position="114"/>
    </location>
</feature>
<keyword evidence="5" id="KW-0472">Membrane</keyword>
<keyword evidence="1" id="KW-0430">Lectin</keyword>
<evidence type="ECO:0000256" key="3">
    <source>
        <dbReference type="SAM" id="Coils"/>
    </source>
</evidence>
<feature type="compositionally biased region" description="Pro residues" evidence="4">
    <location>
        <begin position="22"/>
        <end position="36"/>
    </location>
</feature>
<dbReference type="AlphaFoldDB" id="A0A6P5AF35"/>
<dbReference type="InterPro" id="IPR018378">
    <property type="entry name" value="C-type_lectin_CS"/>
</dbReference>
<dbReference type="Pfam" id="PF00059">
    <property type="entry name" value="Lectin_C"/>
    <property type="match status" value="1"/>
</dbReference>
<name>A0A6P5AF35_BRABE</name>
<dbReference type="Gene3D" id="3.10.100.10">
    <property type="entry name" value="Mannose-Binding Protein A, subunit A"/>
    <property type="match status" value="1"/>
</dbReference>
<accession>A0A6P5AF35</accession>
<dbReference type="PANTHER" id="PTHR22799:SF6">
    <property type="entry name" value="C-TYPE LECTIN DOMAIN FAMILY 4 MEMBER M-LIKE"/>
    <property type="match status" value="1"/>
</dbReference>
<feature type="domain" description="C-type lectin" evidence="6">
    <location>
        <begin position="226"/>
        <end position="346"/>
    </location>
</feature>
<keyword evidence="5" id="KW-0812">Transmembrane</keyword>
<reference evidence="8" key="1">
    <citation type="submission" date="2025-08" db="UniProtKB">
        <authorList>
            <consortium name="RefSeq"/>
        </authorList>
    </citation>
    <scope>IDENTIFICATION</scope>
    <source>
        <tissue evidence="8">Gonad</tissue>
    </source>
</reference>
<dbReference type="PROSITE" id="PS50041">
    <property type="entry name" value="C_TYPE_LECTIN_2"/>
    <property type="match status" value="1"/>
</dbReference>
<evidence type="ECO:0000256" key="4">
    <source>
        <dbReference type="SAM" id="MobiDB-lite"/>
    </source>
</evidence>
<evidence type="ECO:0000256" key="2">
    <source>
        <dbReference type="ARBA" id="ARBA00023157"/>
    </source>
</evidence>
<dbReference type="InterPro" id="IPR001304">
    <property type="entry name" value="C-type_lectin-like"/>
</dbReference>
<dbReference type="RefSeq" id="XP_019641867.1">
    <property type="nucleotide sequence ID" value="XM_019786308.1"/>
</dbReference>
<organism evidence="7 8">
    <name type="scientific">Branchiostoma belcheri</name>
    <name type="common">Amphioxus</name>
    <dbReference type="NCBI Taxonomy" id="7741"/>
    <lineage>
        <taxon>Eukaryota</taxon>
        <taxon>Metazoa</taxon>
        <taxon>Chordata</taxon>
        <taxon>Cephalochordata</taxon>
        <taxon>Leptocardii</taxon>
        <taxon>Amphioxiformes</taxon>
        <taxon>Branchiostomatidae</taxon>
        <taxon>Branchiostoma</taxon>
    </lineage>
</organism>
<evidence type="ECO:0000313" key="8">
    <source>
        <dbReference type="RefSeq" id="XP_019641867.1"/>
    </source>
</evidence>
<dbReference type="Proteomes" id="UP000515135">
    <property type="component" value="Unplaced"/>
</dbReference>
<dbReference type="GO" id="GO:0030246">
    <property type="term" value="F:carbohydrate binding"/>
    <property type="evidence" value="ECO:0007669"/>
    <property type="project" value="UniProtKB-KW"/>
</dbReference>
<feature type="coiled-coil region" evidence="3">
    <location>
        <begin position="157"/>
        <end position="215"/>
    </location>
</feature>
<evidence type="ECO:0000313" key="7">
    <source>
        <dbReference type="Proteomes" id="UP000515135"/>
    </source>
</evidence>
<dbReference type="InterPro" id="IPR051663">
    <property type="entry name" value="CLec_Tetranectin-domain"/>
</dbReference>
<keyword evidence="7" id="KW-1185">Reference proteome</keyword>